<gene>
    <name evidence="2" type="ORF">HMPREF0682_1905</name>
</gene>
<dbReference type="EMBL" id="ACVN02000153">
    <property type="protein sequence ID" value="ERK57471.1"/>
    <property type="molecule type" value="Genomic_DNA"/>
</dbReference>
<name>U2QLW6_9ACTN</name>
<dbReference type="Proteomes" id="UP000017052">
    <property type="component" value="Unassembled WGS sequence"/>
</dbReference>
<sequence>MGSTRILNKSPCLFRSMRRRTNRTAQPSDIRATRRSWPAGVTFKFPGSSIGVVPRDSAHRARSA</sequence>
<evidence type="ECO:0000256" key="1">
    <source>
        <dbReference type="SAM" id="MobiDB-lite"/>
    </source>
</evidence>
<evidence type="ECO:0000313" key="2">
    <source>
        <dbReference type="EMBL" id="ERK57471.1"/>
    </source>
</evidence>
<dbReference type="AlphaFoldDB" id="U2QLW6"/>
<organism evidence="2 3">
    <name type="scientific">Propionibacterium acidifaciens F0233</name>
    <dbReference type="NCBI Taxonomy" id="553198"/>
    <lineage>
        <taxon>Bacteria</taxon>
        <taxon>Bacillati</taxon>
        <taxon>Actinomycetota</taxon>
        <taxon>Actinomycetes</taxon>
        <taxon>Propionibacteriales</taxon>
        <taxon>Propionibacteriaceae</taxon>
        <taxon>Propionibacterium</taxon>
    </lineage>
</organism>
<reference evidence="2" key="1">
    <citation type="submission" date="2013-08" db="EMBL/GenBank/DDBJ databases">
        <authorList>
            <person name="Durkin A.S."/>
            <person name="Haft D.R."/>
            <person name="McCorrison J."/>
            <person name="Torralba M."/>
            <person name="Gillis M."/>
            <person name="Haft D.H."/>
            <person name="Methe B."/>
            <person name="Sutton G."/>
            <person name="Nelson K.E."/>
        </authorList>
    </citation>
    <scope>NUCLEOTIDE SEQUENCE [LARGE SCALE GENOMIC DNA]</scope>
    <source>
        <strain evidence="2">F0233</strain>
    </source>
</reference>
<keyword evidence="3" id="KW-1185">Reference proteome</keyword>
<comment type="caution">
    <text evidence="2">The sequence shown here is derived from an EMBL/GenBank/DDBJ whole genome shotgun (WGS) entry which is preliminary data.</text>
</comment>
<proteinExistence type="predicted"/>
<protein>
    <submittedName>
        <fullName evidence="2">Uncharacterized protein</fullName>
    </submittedName>
</protein>
<feature type="region of interest" description="Disordered" evidence="1">
    <location>
        <begin position="1"/>
        <end position="31"/>
    </location>
</feature>
<evidence type="ECO:0000313" key="3">
    <source>
        <dbReference type="Proteomes" id="UP000017052"/>
    </source>
</evidence>
<accession>U2QLW6</accession>